<comment type="subcellular location">
    <subcellularLocation>
        <location evidence="1">Cell membrane</location>
        <topology evidence="1">Multi-pass membrane protein</topology>
    </subcellularLocation>
</comment>
<evidence type="ECO:0000256" key="5">
    <source>
        <dbReference type="ARBA" id="ARBA00022989"/>
    </source>
</evidence>
<feature type="transmembrane region" description="Helical" evidence="8">
    <location>
        <begin position="161"/>
        <end position="180"/>
    </location>
</feature>
<evidence type="ECO:0000256" key="7">
    <source>
        <dbReference type="SAM" id="MobiDB-lite"/>
    </source>
</evidence>
<dbReference type="PANTHER" id="PTHR43663:SF1">
    <property type="entry name" value="CHROMATE TRANSPORTER"/>
    <property type="match status" value="1"/>
</dbReference>
<feature type="transmembrane region" description="Helical" evidence="8">
    <location>
        <begin position="133"/>
        <end position="154"/>
    </location>
</feature>
<protein>
    <submittedName>
        <fullName evidence="9">Chromate transporter</fullName>
    </submittedName>
</protein>
<keyword evidence="5 8" id="KW-1133">Transmembrane helix</keyword>
<keyword evidence="3" id="KW-1003">Cell membrane</keyword>
<evidence type="ECO:0000256" key="3">
    <source>
        <dbReference type="ARBA" id="ARBA00022475"/>
    </source>
</evidence>
<keyword evidence="6 8" id="KW-0472">Membrane</keyword>
<reference evidence="9 10" key="1">
    <citation type="submission" date="2020-02" db="EMBL/GenBank/DDBJ databases">
        <title>Ideonella bacterium strain TBM-1.</title>
        <authorList>
            <person name="Chen W.-M."/>
        </authorList>
    </citation>
    <scope>NUCLEOTIDE SEQUENCE [LARGE SCALE GENOMIC DNA]</scope>
    <source>
        <strain evidence="9 10">TBM-1</strain>
    </source>
</reference>
<accession>A0A7C9PIZ8</accession>
<feature type="region of interest" description="Disordered" evidence="7">
    <location>
        <begin position="1"/>
        <end position="24"/>
    </location>
</feature>
<evidence type="ECO:0000256" key="1">
    <source>
        <dbReference type="ARBA" id="ARBA00004651"/>
    </source>
</evidence>
<feature type="compositionally biased region" description="Pro residues" evidence="7">
    <location>
        <begin position="1"/>
        <end position="13"/>
    </location>
</feature>
<feature type="transmembrane region" description="Helical" evidence="8">
    <location>
        <begin position="28"/>
        <end position="47"/>
    </location>
</feature>
<evidence type="ECO:0000256" key="4">
    <source>
        <dbReference type="ARBA" id="ARBA00022692"/>
    </source>
</evidence>
<dbReference type="PANTHER" id="PTHR43663">
    <property type="entry name" value="CHROMATE TRANSPORT PROTEIN-RELATED"/>
    <property type="match status" value="1"/>
</dbReference>
<dbReference type="EMBL" id="JAAGOH010000028">
    <property type="protein sequence ID" value="NDY93116.1"/>
    <property type="molecule type" value="Genomic_DNA"/>
</dbReference>
<evidence type="ECO:0000313" key="10">
    <source>
        <dbReference type="Proteomes" id="UP000484255"/>
    </source>
</evidence>
<dbReference type="GO" id="GO:0015109">
    <property type="term" value="F:chromate transmembrane transporter activity"/>
    <property type="evidence" value="ECO:0007669"/>
    <property type="project" value="InterPro"/>
</dbReference>
<feature type="transmembrane region" description="Helical" evidence="8">
    <location>
        <begin position="94"/>
        <end position="121"/>
    </location>
</feature>
<dbReference type="Proteomes" id="UP000484255">
    <property type="component" value="Unassembled WGS sequence"/>
</dbReference>
<comment type="similarity">
    <text evidence="2">Belongs to the chromate ion transporter (CHR) (TC 2.A.51) family.</text>
</comment>
<comment type="caution">
    <text evidence="9">The sequence shown here is derived from an EMBL/GenBank/DDBJ whole genome shotgun (WGS) entry which is preliminary data.</text>
</comment>
<proteinExistence type="inferred from homology"/>
<dbReference type="AlphaFoldDB" id="A0A7C9PIZ8"/>
<dbReference type="GO" id="GO:0005886">
    <property type="term" value="C:plasma membrane"/>
    <property type="evidence" value="ECO:0007669"/>
    <property type="project" value="UniProtKB-SubCell"/>
</dbReference>
<evidence type="ECO:0000313" key="9">
    <source>
        <dbReference type="EMBL" id="NDY93116.1"/>
    </source>
</evidence>
<dbReference type="InterPro" id="IPR052518">
    <property type="entry name" value="CHR_Transporter"/>
</dbReference>
<keyword evidence="4 8" id="KW-0812">Transmembrane</keyword>
<sequence length="228" mass="23217">MTVPPPPSAPAPLDPQAAPQQPGGPGELFTAFTWTALQGFGGVLAVVQRELVERRGWYSNAGFVQDWAVAQVLPGPNVCNLALMLGDRTHGWRGALAALAGLLVAPLLILLTLAVLVGGAASHPAWQAPLQGALRGMGAVAAGLIAGTSLKLFMALRGHPLRWAGAGAVAACAFAGLVVAGWPLTALVPGLGTVACALTAWRLHRADLAHHAGRAAAAPAHPPQDRTP</sequence>
<gene>
    <name evidence="9" type="ORF">G3A44_18140</name>
</gene>
<evidence type="ECO:0000256" key="2">
    <source>
        <dbReference type="ARBA" id="ARBA00005262"/>
    </source>
</evidence>
<evidence type="ECO:0000256" key="8">
    <source>
        <dbReference type="SAM" id="Phobius"/>
    </source>
</evidence>
<dbReference type="Pfam" id="PF02417">
    <property type="entry name" value="Chromate_transp"/>
    <property type="match status" value="1"/>
</dbReference>
<organism evidence="9 10">
    <name type="scientific">Ideonella livida</name>
    <dbReference type="NCBI Taxonomy" id="2707176"/>
    <lineage>
        <taxon>Bacteria</taxon>
        <taxon>Pseudomonadati</taxon>
        <taxon>Pseudomonadota</taxon>
        <taxon>Betaproteobacteria</taxon>
        <taxon>Burkholderiales</taxon>
        <taxon>Sphaerotilaceae</taxon>
        <taxon>Ideonella</taxon>
    </lineage>
</organism>
<dbReference type="RefSeq" id="WP_163459168.1">
    <property type="nucleotide sequence ID" value="NZ_JAAGOH010000028.1"/>
</dbReference>
<keyword evidence="10" id="KW-1185">Reference proteome</keyword>
<evidence type="ECO:0000256" key="6">
    <source>
        <dbReference type="ARBA" id="ARBA00023136"/>
    </source>
</evidence>
<dbReference type="InterPro" id="IPR003370">
    <property type="entry name" value="Chromate_transpt"/>
</dbReference>
<name>A0A7C9PIZ8_9BURK</name>